<feature type="transmembrane region" description="Helical" evidence="2">
    <location>
        <begin position="228"/>
        <end position="248"/>
    </location>
</feature>
<gene>
    <name evidence="3" type="ORF">ACHHYP_08518</name>
</gene>
<evidence type="ECO:0008006" key="5">
    <source>
        <dbReference type="Google" id="ProtNLM"/>
    </source>
</evidence>
<dbReference type="OrthoDB" id="74847at2759"/>
<feature type="transmembrane region" description="Helical" evidence="2">
    <location>
        <begin position="146"/>
        <end position="163"/>
    </location>
</feature>
<comment type="caution">
    <text evidence="3">The sequence shown here is derived from an EMBL/GenBank/DDBJ whole genome shotgun (WGS) entry which is preliminary data.</text>
</comment>
<evidence type="ECO:0000256" key="1">
    <source>
        <dbReference type="SAM" id="MobiDB-lite"/>
    </source>
</evidence>
<feature type="compositionally biased region" description="Low complexity" evidence="1">
    <location>
        <begin position="92"/>
        <end position="119"/>
    </location>
</feature>
<feature type="compositionally biased region" description="Basic and acidic residues" evidence="1">
    <location>
        <begin position="67"/>
        <end position="87"/>
    </location>
</feature>
<dbReference type="Proteomes" id="UP000243579">
    <property type="component" value="Unassembled WGS sequence"/>
</dbReference>
<sequence length="320" mass="34438">MADARAQRRARILASQEKRLKYVTGQAAVLKPTADPDHDALDDMAKELENEAAAEKELVMPTVRVDPAQRRRDAALRKQKQQEKLNERLGLNEATTDAATPATSTAPATTANESTEAPAPIAPRSTTDAAKSNYSRDVTLFKMEQAGALLVILVAAIVVGLTLDLEGLAASVSLLSNPQYAAVQALLAQGIPIESVKQQLERDQVDLSILAHLEASAMVPPQTSVLGWFLPSMAHPPLMLFPVLIRLLMSALFKGARAVVGVPVTGDHESDDSGWIMKLVLAQMPMLRDLLRMAKKLFDDVCVIVVVVCLTAAVRVVLSA</sequence>
<protein>
    <recommendedName>
        <fullName evidence="5">Transmembrane protein</fullName>
    </recommendedName>
</protein>
<evidence type="ECO:0000256" key="2">
    <source>
        <dbReference type="SAM" id="Phobius"/>
    </source>
</evidence>
<evidence type="ECO:0000313" key="4">
    <source>
        <dbReference type="Proteomes" id="UP000243579"/>
    </source>
</evidence>
<evidence type="ECO:0000313" key="3">
    <source>
        <dbReference type="EMBL" id="OQR87625.1"/>
    </source>
</evidence>
<organism evidence="3 4">
    <name type="scientific">Achlya hypogyna</name>
    <name type="common">Oomycete</name>
    <name type="synonym">Protoachlya hypogyna</name>
    <dbReference type="NCBI Taxonomy" id="1202772"/>
    <lineage>
        <taxon>Eukaryota</taxon>
        <taxon>Sar</taxon>
        <taxon>Stramenopiles</taxon>
        <taxon>Oomycota</taxon>
        <taxon>Saprolegniomycetes</taxon>
        <taxon>Saprolegniales</taxon>
        <taxon>Achlyaceae</taxon>
        <taxon>Achlya</taxon>
    </lineage>
</organism>
<accession>A0A1V9YPH5</accession>
<feature type="region of interest" description="Disordered" evidence="1">
    <location>
        <begin position="64"/>
        <end position="129"/>
    </location>
</feature>
<reference evidence="3 4" key="1">
    <citation type="journal article" date="2014" name="Genome Biol. Evol.">
        <title>The secreted proteins of Achlya hypogyna and Thraustotheca clavata identify the ancestral oomycete secretome and reveal gene acquisitions by horizontal gene transfer.</title>
        <authorList>
            <person name="Misner I."/>
            <person name="Blouin N."/>
            <person name="Leonard G."/>
            <person name="Richards T.A."/>
            <person name="Lane C.E."/>
        </authorList>
    </citation>
    <scope>NUCLEOTIDE SEQUENCE [LARGE SCALE GENOMIC DNA]</scope>
    <source>
        <strain evidence="3 4">ATCC 48635</strain>
    </source>
</reference>
<keyword evidence="2" id="KW-0812">Transmembrane</keyword>
<proteinExistence type="predicted"/>
<dbReference type="EMBL" id="JNBR01001431">
    <property type="protein sequence ID" value="OQR87625.1"/>
    <property type="molecule type" value="Genomic_DNA"/>
</dbReference>
<feature type="transmembrane region" description="Helical" evidence="2">
    <location>
        <begin position="297"/>
        <end position="318"/>
    </location>
</feature>
<keyword evidence="2" id="KW-0472">Membrane</keyword>
<dbReference type="AlphaFoldDB" id="A0A1V9YPH5"/>
<keyword evidence="4" id="KW-1185">Reference proteome</keyword>
<keyword evidence="2" id="KW-1133">Transmembrane helix</keyword>
<name>A0A1V9YPH5_ACHHY</name>